<protein>
    <recommendedName>
        <fullName evidence="4">Lanthionine synthetase</fullName>
    </recommendedName>
</protein>
<evidence type="ECO:0000256" key="1">
    <source>
        <dbReference type="PIRSR" id="PIRSR607822-1"/>
    </source>
</evidence>
<dbReference type="PRINTS" id="PR01955">
    <property type="entry name" value="LANCFRANKIA"/>
</dbReference>
<dbReference type="CDD" id="cd04793">
    <property type="entry name" value="LanC"/>
    <property type="match status" value="1"/>
</dbReference>
<organism evidence="2 3">
    <name type="scientific">Aquimarina aggregata</name>
    <dbReference type="NCBI Taxonomy" id="1642818"/>
    <lineage>
        <taxon>Bacteria</taxon>
        <taxon>Pseudomonadati</taxon>
        <taxon>Bacteroidota</taxon>
        <taxon>Flavobacteriia</taxon>
        <taxon>Flavobacteriales</taxon>
        <taxon>Flavobacteriaceae</taxon>
        <taxon>Aquimarina</taxon>
    </lineage>
</organism>
<accession>A0A162DMJ2</accession>
<feature type="binding site" evidence="1">
    <location>
        <position position="314"/>
    </location>
    <ligand>
        <name>Zn(2+)</name>
        <dbReference type="ChEBI" id="CHEBI:29105"/>
    </ligand>
</feature>
<dbReference type="InterPro" id="IPR007822">
    <property type="entry name" value="LANC-like"/>
</dbReference>
<feature type="binding site" evidence="1">
    <location>
        <position position="313"/>
    </location>
    <ligand>
        <name>Zn(2+)</name>
        <dbReference type="ChEBI" id="CHEBI:29105"/>
    </ligand>
</feature>
<comment type="caution">
    <text evidence="2">The sequence shown here is derived from an EMBL/GenBank/DDBJ whole genome shotgun (WGS) entry which is preliminary data.</text>
</comment>
<reference evidence="2 3" key="1">
    <citation type="submission" date="2016-01" db="EMBL/GenBank/DDBJ databases">
        <title>The draft genome sequence of Aquimarina sp. RZW4-3-2.</title>
        <authorList>
            <person name="Wang Y."/>
        </authorList>
    </citation>
    <scope>NUCLEOTIDE SEQUENCE [LARGE SCALE GENOMIC DNA]</scope>
    <source>
        <strain evidence="2 3">RZW4-3-2</strain>
    </source>
</reference>
<dbReference type="PANTHER" id="PTHR12736:SF7">
    <property type="entry name" value="LANC-LIKE PROTEIN 3"/>
    <property type="match status" value="1"/>
</dbReference>
<keyword evidence="1" id="KW-0862">Zinc</keyword>
<evidence type="ECO:0008006" key="4">
    <source>
        <dbReference type="Google" id="ProtNLM"/>
    </source>
</evidence>
<gene>
    <name evidence="2" type="ORF">AWE51_04205</name>
</gene>
<dbReference type="GO" id="GO:0031179">
    <property type="term" value="P:peptide modification"/>
    <property type="evidence" value="ECO:0007669"/>
    <property type="project" value="InterPro"/>
</dbReference>
<keyword evidence="1" id="KW-0479">Metal-binding</keyword>
<dbReference type="InterPro" id="IPR033889">
    <property type="entry name" value="LanC"/>
</dbReference>
<dbReference type="GO" id="GO:0005886">
    <property type="term" value="C:plasma membrane"/>
    <property type="evidence" value="ECO:0007669"/>
    <property type="project" value="TreeGrafter"/>
</dbReference>
<dbReference type="STRING" id="1642818.AWE51_04205"/>
<dbReference type="OrthoDB" id="6313827at2"/>
<evidence type="ECO:0000313" key="2">
    <source>
        <dbReference type="EMBL" id="KZS42658.1"/>
    </source>
</evidence>
<name>A0A162DMJ2_9FLAO</name>
<dbReference type="GO" id="GO:0046872">
    <property type="term" value="F:metal ion binding"/>
    <property type="evidence" value="ECO:0007669"/>
    <property type="project" value="UniProtKB-KW"/>
</dbReference>
<dbReference type="Gene3D" id="1.50.10.20">
    <property type="match status" value="1"/>
</dbReference>
<dbReference type="Proteomes" id="UP000076715">
    <property type="component" value="Unassembled WGS sequence"/>
</dbReference>
<dbReference type="RefSeq" id="WP_066310795.1">
    <property type="nucleotide sequence ID" value="NZ_LQRT01000002.1"/>
</dbReference>
<evidence type="ECO:0000313" key="3">
    <source>
        <dbReference type="Proteomes" id="UP000076715"/>
    </source>
</evidence>
<dbReference type="Pfam" id="PF05147">
    <property type="entry name" value="LANC_like"/>
    <property type="match status" value="1"/>
</dbReference>
<dbReference type="EMBL" id="LQRT01000002">
    <property type="protein sequence ID" value="KZS42658.1"/>
    <property type="molecule type" value="Genomic_DNA"/>
</dbReference>
<keyword evidence="3" id="KW-1185">Reference proteome</keyword>
<sequence length="406" mass="45929">MNIEIEFKKKLKQISEIIDAKAHENKEIGVLSGISGVALFQFYYSKYIEDDSHADKGAETITRAIDLINEGVIYPTFCTGIAGACWVLEVLKEEEFVELDEDFLSSDLDAYLLQAMKADIETENYDFLHGAMGYGYYFLKRYQNVTNSESKKAYKEYLDLLINALKNSSLNKDDNVWWETELIKDEGTMGCNLSLSHGMSSNINFLSRIAEHSEFYDDVKELLKNASHYILSCKNKDTTLTATFPNWVVKENADESGSRLAWCYGDLGIGLSLLRVGKQLNDTKLYNGALSALKYSTKRRDIDEAGVMDAGLCHGAYGIMHIYHYLYKTTNEVVFKETADFWAEKSLELAIHTEGYAGYMMWRGGQKDNNWKPSVDLLEGIAGIGLSMISYLAPFDTKWDECLLIG</sequence>
<dbReference type="PRINTS" id="PR01950">
    <property type="entry name" value="LANCSUPER"/>
</dbReference>
<dbReference type="SMART" id="SM01260">
    <property type="entry name" value="LANC_like"/>
    <property type="match status" value="1"/>
</dbReference>
<dbReference type="SUPFAM" id="SSF158745">
    <property type="entry name" value="LanC-like"/>
    <property type="match status" value="1"/>
</dbReference>
<dbReference type="PANTHER" id="PTHR12736">
    <property type="entry name" value="LANC-LIKE PROTEIN"/>
    <property type="match status" value="1"/>
</dbReference>
<feature type="binding site" evidence="1">
    <location>
        <position position="263"/>
    </location>
    <ligand>
        <name>Zn(2+)</name>
        <dbReference type="ChEBI" id="CHEBI:29105"/>
    </ligand>
</feature>
<proteinExistence type="predicted"/>
<dbReference type="AlphaFoldDB" id="A0A162DMJ2"/>